<name>A0A371B016_9FIRM</name>
<accession>A0A371B016</accession>
<organism evidence="2 3">
    <name type="scientific">Anaerosacchariphilus polymeriproducens</name>
    <dbReference type="NCBI Taxonomy" id="1812858"/>
    <lineage>
        <taxon>Bacteria</taxon>
        <taxon>Bacillati</taxon>
        <taxon>Bacillota</taxon>
        <taxon>Clostridia</taxon>
        <taxon>Lachnospirales</taxon>
        <taxon>Lachnospiraceae</taxon>
        <taxon>Anaerosacchariphilus</taxon>
    </lineage>
</organism>
<dbReference type="EMBL" id="QRCT01000007">
    <property type="protein sequence ID" value="RDU25146.1"/>
    <property type="molecule type" value="Genomic_DNA"/>
</dbReference>
<evidence type="ECO:0000313" key="2">
    <source>
        <dbReference type="EMBL" id="RDU25146.1"/>
    </source>
</evidence>
<proteinExistence type="predicted"/>
<dbReference type="InterPro" id="IPR027417">
    <property type="entry name" value="P-loop_NTPase"/>
</dbReference>
<evidence type="ECO:0000259" key="1">
    <source>
        <dbReference type="Pfam" id="PF13614"/>
    </source>
</evidence>
<sequence>MELYNICVITQDESYINILENKLINELENFALLHIITDMEFLEEFLKEYQKIDVLIVAEELYGENFKKHDIKNIIFITNEREKQNNLDSLGQDVYVYKYQGINEIYAYIDKVISTRLGIQTEIKEETKMIGIYSPVGGIGKTTTAIRIANALSKENKKVLYMNIESVQTFSQIFHAAEVLEEGVVSFIKSRDKKLNEVVSKLIRSNRKFDYVLPLRQSMPMYGLELEDYSYFIKCCKENLLYDYIILDMSTELNLITSGVMELADKVVILIGQDKASMYKINYLMTQIDCSQNSHFKLWCNKYDSKKSNFIEENTNIKGIINVSAYLDYDVELEEYDFQKMTSDYKLKEYLLDIL</sequence>
<dbReference type="PANTHER" id="PTHR13696:SF99">
    <property type="entry name" value="COBYRINIC ACID AC-DIAMIDE SYNTHASE"/>
    <property type="match status" value="1"/>
</dbReference>
<reference evidence="2 3" key="1">
    <citation type="submission" date="2018-07" db="EMBL/GenBank/DDBJ databases">
        <title>Anaerosacharophilus polymeroproducens gen. nov. sp. nov., an anaerobic bacterium isolated from salt field.</title>
        <authorList>
            <person name="Kim W."/>
            <person name="Yang S.-H."/>
            <person name="Oh J."/>
            <person name="Lee J.-H."/>
            <person name="Kwon K.K."/>
        </authorList>
    </citation>
    <scope>NUCLEOTIDE SEQUENCE [LARGE SCALE GENOMIC DNA]</scope>
    <source>
        <strain evidence="2 3">MCWD5</strain>
    </source>
</reference>
<dbReference type="InterPro" id="IPR025669">
    <property type="entry name" value="AAA_dom"/>
</dbReference>
<dbReference type="AlphaFoldDB" id="A0A371B016"/>
<dbReference type="Proteomes" id="UP000255036">
    <property type="component" value="Unassembled WGS sequence"/>
</dbReference>
<dbReference type="SUPFAM" id="SSF52540">
    <property type="entry name" value="P-loop containing nucleoside triphosphate hydrolases"/>
    <property type="match status" value="1"/>
</dbReference>
<dbReference type="OrthoDB" id="3035369at2"/>
<dbReference type="Pfam" id="PF13614">
    <property type="entry name" value="AAA_31"/>
    <property type="match status" value="1"/>
</dbReference>
<comment type="caution">
    <text evidence="2">The sequence shown here is derived from an EMBL/GenBank/DDBJ whole genome shotgun (WGS) entry which is preliminary data.</text>
</comment>
<evidence type="ECO:0000313" key="3">
    <source>
        <dbReference type="Proteomes" id="UP000255036"/>
    </source>
</evidence>
<feature type="domain" description="AAA" evidence="1">
    <location>
        <begin position="128"/>
        <end position="293"/>
    </location>
</feature>
<dbReference type="InterPro" id="IPR050678">
    <property type="entry name" value="DNA_Partitioning_ATPase"/>
</dbReference>
<dbReference type="Gene3D" id="3.40.50.10850">
    <property type="entry name" value="Ntrc-like two-domain protein"/>
    <property type="match status" value="1"/>
</dbReference>
<protein>
    <recommendedName>
        <fullName evidence="1">AAA domain-containing protein</fullName>
    </recommendedName>
</protein>
<gene>
    <name evidence="2" type="ORF">DWV06_01205</name>
</gene>
<keyword evidence="3" id="KW-1185">Reference proteome</keyword>
<dbReference type="Gene3D" id="3.40.50.300">
    <property type="entry name" value="P-loop containing nucleotide triphosphate hydrolases"/>
    <property type="match status" value="1"/>
</dbReference>
<dbReference type="PANTHER" id="PTHR13696">
    <property type="entry name" value="P-LOOP CONTAINING NUCLEOSIDE TRIPHOSPHATE HYDROLASE"/>
    <property type="match status" value="1"/>
</dbReference>
<dbReference type="RefSeq" id="WP_115480354.1">
    <property type="nucleotide sequence ID" value="NZ_QRCT01000007.1"/>
</dbReference>